<dbReference type="EMBL" id="GL877413">
    <property type="protein sequence ID" value="ELA47718.2"/>
    <property type="molecule type" value="Genomic_DNA"/>
</dbReference>
<dbReference type="InParanoid" id="L2GWP9"/>
<keyword evidence="3" id="KW-1185">Reference proteome</keyword>
<evidence type="ECO:0000313" key="2">
    <source>
        <dbReference type="EMBL" id="ELA47718.2"/>
    </source>
</evidence>
<gene>
    <name evidence="2" type="ORF">VCUG_00800</name>
</gene>
<feature type="region of interest" description="Disordered" evidence="1">
    <location>
        <begin position="1"/>
        <end position="22"/>
    </location>
</feature>
<proteinExistence type="predicted"/>
<dbReference type="Proteomes" id="UP000011081">
    <property type="component" value="Unassembled WGS sequence"/>
</dbReference>
<name>L2GWP9_VAVCU</name>
<accession>L2GWP9</accession>
<dbReference type="VEuPathDB" id="MicrosporidiaDB:VCUG_00800"/>
<evidence type="ECO:0000256" key="1">
    <source>
        <dbReference type="SAM" id="MobiDB-lite"/>
    </source>
</evidence>
<dbReference type="RefSeq" id="XP_008073788.1">
    <property type="nucleotide sequence ID" value="XM_008075597.1"/>
</dbReference>
<organism evidence="2 3">
    <name type="scientific">Vavraia culicis (isolate floridensis)</name>
    <name type="common">Microsporidian parasite</name>
    <dbReference type="NCBI Taxonomy" id="948595"/>
    <lineage>
        <taxon>Eukaryota</taxon>
        <taxon>Fungi</taxon>
        <taxon>Fungi incertae sedis</taxon>
        <taxon>Microsporidia</taxon>
        <taxon>Pleistophoridae</taxon>
        <taxon>Vavraia</taxon>
    </lineage>
</organism>
<dbReference type="HOGENOM" id="CLU_2348266_0_0_1"/>
<dbReference type="GeneID" id="19878683"/>
<sequence>MRRMERDLASEQCPKKRKEHNRPIDYEQKNKILESLLFLLGKKFQFDGELLVDVYKVVNNPDDDFLRCLVDSIKDSHDNYVKMSRIEDEIEFNLDDS</sequence>
<evidence type="ECO:0000313" key="3">
    <source>
        <dbReference type="Proteomes" id="UP000011081"/>
    </source>
</evidence>
<dbReference type="OrthoDB" id="10392182at2759"/>
<dbReference type="AlphaFoldDB" id="L2GWP9"/>
<protein>
    <submittedName>
        <fullName evidence="2">Uncharacterized protein</fullName>
    </submittedName>
</protein>
<reference evidence="3" key="1">
    <citation type="submission" date="2011-03" db="EMBL/GenBank/DDBJ databases">
        <title>The genome sequence of Vavraia culicis strain floridensis.</title>
        <authorList>
            <consortium name="The Broad Institute Genome Sequencing Platform"/>
            <person name="Cuomo C."/>
            <person name="Becnel J."/>
            <person name="Sanscrainte N."/>
            <person name="Young S.K."/>
            <person name="Zeng Q."/>
            <person name="Gargeya S."/>
            <person name="Fitzgerald M."/>
            <person name="Haas B."/>
            <person name="Abouelleil A."/>
            <person name="Alvarado L."/>
            <person name="Arachchi H.M."/>
            <person name="Berlin A."/>
            <person name="Chapman S.B."/>
            <person name="Gearin G."/>
            <person name="Goldberg J."/>
            <person name="Griggs A."/>
            <person name="Gujja S."/>
            <person name="Hansen M."/>
            <person name="Heiman D."/>
            <person name="Howarth C."/>
            <person name="Larimer J."/>
            <person name="Lui A."/>
            <person name="MacDonald P.J.P."/>
            <person name="McCowen C."/>
            <person name="Montmayeur A."/>
            <person name="Murphy C."/>
            <person name="Neiman D."/>
            <person name="Pearson M."/>
            <person name="Priest M."/>
            <person name="Roberts A."/>
            <person name="Saif S."/>
            <person name="Shea T."/>
            <person name="Sisk P."/>
            <person name="Stolte C."/>
            <person name="Sykes S."/>
            <person name="Wortman J."/>
            <person name="Nusbaum C."/>
            <person name="Birren B."/>
        </authorList>
    </citation>
    <scope>NUCLEOTIDE SEQUENCE [LARGE SCALE GENOMIC DNA]</scope>
    <source>
        <strain evidence="3">floridensis</strain>
    </source>
</reference>